<protein>
    <submittedName>
        <fullName evidence="1">Uncharacterized protein</fullName>
    </submittedName>
</protein>
<evidence type="ECO:0000313" key="1">
    <source>
        <dbReference type="EMBL" id="GJM96958.1"/>
    </source>
</evidence>
<proteinExistence type="predicted"/>
<reference evidence="1" key="1">
    <citation type="journal article" date="2018" name="DNA Res.">
        <title>Multiple hybrid de novo genome assembly of finger millet, an orphan allotetraploid crop.</title>
        <authorList>
            <person name="Hatakeyama M."/>
            <person name="Aluri S."/>
            <person name="Balachadran M.T."/>
            <person name="Sivarajan S.R."/>
            <person name="Patrignani A."/>
            <person name="Gruter S."/>
            <person name="Poveda L."/>
            <person name="Shimizu-Inatsugi R."/>
            <person name="Baeten J."/>
            <person name="Francoijs K.J."/>
            <person name="Nataraja K.N."/>
            <person name="Reddy Y.A.N."/>
            <person name="Phadnis S."/>
            <person name="Ravikumar R.L."/>
            <person name="Schlapbach R."/>
            <person name="Sreeman S.M."/>
            <person name="Shimizu K.K."/>
        </authorList>
    </citation>
    <scope>NUCLEOTIDE SEQUENCE</scope>
</reference>
<dbReference type="Proteomes" id="UP001054889">
    <property type="component" value="Unassembled WGS sequence"/>
</dbReference>
<organism evidence="1 2">
    <name type="scientific">Eleusine coracana subsp. coracana</name>
    <dbReference type="NCBI Taxonomy" id="191504"/>
    <lineage>
        <taxon>Eukaryota</taxon>
        <taxon>Viridiplantae</taxon>
        <taxon>Streptophyta</taxon>
        <taxon>Embryophyta</taxon>
        <taxon>Tracheophyta</taxon>
        <taxon>Spermatophyta</taxon>
        <taxon>Magnoliopsida</taxon>
        <taxon>Liliopsida</taxon>
        <taxon>Poales</taxon>
        <taxon>Poaceae</taxon>
        <taxon>PACMAD clade</taxon>
        <taxon>Chloridoideae</taxon>
        <taxon>Cynodonteae</taxon>
        <taxon>Eleusininae</taxon>
        <taxon>Eleusine</taxon>
    </lineage>
</organism>
<accession>A0AAV5CFS5</accession>
<gene>
    <name evidence="1" type="primary">ga13842</name>
    <name evidence="1" type="ORF">PR202_ga13842</name>
</gene>
<sequence length="81" mass="9004">MHFQYNVGKSAARAIPCSTASCPASCSPRPRCSGRSGRYRTPCWPRASRWMQRLSSSSSPRTGKGSVWEAGNCWLYTCLRT</sequence>
<dbReference type="AlphaFoldDB" id="A0AAV5CFS5"/>
<keyword evidence="2" id="KW-1185">Reference proteome</keyword>
<name>A0AAV5CFS5_ELECO</name>
<dbReference type="EMBL" id="BQKI01000006">
    <property type="protein sequence ID" value="GJM96958.1"/>
    <property type="molecule type" value="Genomic_DNA"/>
</dbReference>
<evidence type="ECO:0000313" key="2">
    <source>
        <dbReference type="Proteomes" id="UP001054889"/>
    </source>
</evidence>
<reference evidence="1" key="2">
    <citation type="submission" date="2021-12" db="EMBL/GenBank/DDBJ databases">
        <title>Resequencing data analysis of finger millet.</title>
        <authorList>
            <person name="Hatakeyama M."/>
            <person name="Aluri S."/>
            <person name="Balachadran M.T."/>
            <person name="Sivarajan S.R."/>
            <person name="Poveda L."/>
            <person name="Shimizu-Inatsugi R."/>
            <person name="Schlapbach R."/>
            <person name="Sreeman S.M."/>
            <person name="Shimizu K.K."/>
        </authorList>
    </citation>
    <scope>NUCLEOTIDE SEQUENCE</scope>
</reference>
<comment type="caution">
    <text evidence="1">The sequence shown here is derived from an EMBL/GenBank/DDBJ whole genome shotgun (WGS) entry which is preliminary data.</text>
</comment>